<dbReference type="InterPro" id="IPR034829">
    <property type="entry name" value="DnaD-like_sf"/>
</dbReference>
<dbReference type="InterPro" id="IPR006343">
    <property type="entry name" value="DnaB/C_C"/>
</dbReference>
<sequence>MTFRREKIKDYFLLDTSVENLFINEYMAAAPGDFVKVYLFAQMYADLGQEITNEEIAKYLSMEHEDVLRAWTYWEKMGVIRKIRRESADKFDYDVEFVLLKEQFYGDKESKRPVGLDQSMQAAMGDKEIQEMFQAIEKASGSVLSGTEMLEIVSWINDFNATPEVIAYGYAYCVKRKKTNIKYIAAVINGWTQRGFQDVAAVEKYLSEADKKNHMYKRIFQALGFSRNATEQERKIMDTWFEEMEFSLDKALEACSKTTGIANPNINYVNKVLVNWYEERTGKDKSGKRKELTLTEISQYYETLRHKEEKEAEAHRREVYAKVPRIKQIDDELAAGSRELSRIIISDTVDKREASERIKETASTLNTEKAFLLTDNGFELDYMDIHYECPLCKDTGMLETGEKCQCFGEVSRTKIEQLMQE</sequence>
<name>A0A923NE08_9FIRM</name>
<evidence type="ECO:0000313" key="4">
    <source>
        <dbReference type="Proteomes" id="UP000644115"/>
    </source>
</evidence>
<accession>A0A923NE08</accession>
<dbReference type="PANTHER" id="PTHR37293:SF5">
    <property type="entry name" value="DNA REPLICATION PROTEIN"/>
    <property type="match status" value="1"/>
</dbReference>
<evidence type="ECO:0000259" key="2">
    <source>
        <dbReference type="Pfam" id="PF07261"/>
    </source>
</evidence>
<dbReference type="EMBL" id="JACRWC010000039">
    <property type="protein sequence ID" value="MBC5998907.1"/>
    <property type="molecule type" value="Genomic_DNA"/>
</dbReference>
<keyword evidence="4" id="KW-1185">Reference proteome</keyword>
<dbReference type="AlphaFoldDB" id="A0A923NE08"/>
<reference evidence="3" key="1">
    <citation type="submission" date="2020-08" db="EMBL/GenBank/DDBJ databases">
        <authorList>
            <person name="Liu C."/>
            <person name="Sun Q."/>
        </authorList>
    </citation>
    <scope>NUCLEOTIDE SEQUENCE</scope>
    <source>
        <strain evidence="3">BX16</strain>
    </source>
</reference>
<dbReference type="NCBIfam" id="TIGR01446">
    <property type="entry name" value="DnaD_dom"/>
    <property type="match status" value="1"/>
</dbReference>
<dbReference type="SUPFAM" id="SSF158499">
    <property type="entry name" value="DnaD domain-like"/>
    <property type="match status" value="2"/>
</dbReference>
<comment type="similarity">
    <text evidence="1">Belongs to the DnaB/DnaD family.</text>
</comment>
<protein>
    <submittedName>
        <fullName evidence="3">DnaD domain protein</fullName>
    </submittedName>
</protein>
<feature type="domain" description="DnaB/C C-terminal" evidence="2">
    <location>
        <begin position="133"/>
        <end position="205"/>
    </location>
</feature>
<proteinExistence type="inferred from homology"/>
<evidence type="ECO:0000313" key="3">
    <source>
        <dbReference type="EMBL" id="MBC5998907.1"/>
    </source>
</evidence>
<dbReference type="Gene3D" id="1.10.10.630">
    <property type="entry name" value="DnaD domain-like"/>
    <property type="match status" value="2"/>
</dbReference>
<dbReference type="InterPro" id="IPR053162">
    <property type="entry name" value="DnaD"/>
</dbReference>
<organism evidence="3 4">
    <name type="scientific">Lentihominibacter faecis</name>
    <dbReference type="NCBI Taxonomy" id="2764712"/>
    <lineage>
        <taxon>Bacteria</taxon>
        <taxon>Bacillati</taxon>
        <taxon>Bacillota</taxon>
        <taxon>Clostridia</taxon>
        <taxon>Peptostreptococcales</taxon>
        <taxon>Anaerovoracaceae</taxon>
        <taxon>Lentihominibacter</taxon>
    </lineage>
</organism>
<evidence type="ECO:0000256" key="1">
    <source>
        <dbReference type="ARBA" id="ARBA00093462"/>
    </source>
</evidence>
<dbReference type="Proteomes" id="UP000644115">
    <property type="component" value="Unassembled WGS sequence"/>
</dbReference>
<dbReference type="PANTHER" id="PTHR37293">
    <property type="entry name" value="PHAGE REPLICATION PROTEIN-RELATED"/>
    <property type="match status" value="1"/>
</dbReference>
<comment type="caution">
    <text evidence="3">The sequence shown here is derived from an EMBL/GenBank/DDBJ whole genome shotgun (WGS) entry which is preliminary data.</text>
</comment>
<dbReference type="Pfam" id="PF07261">
    <property type="entry name" value="DnaB_2"/>
    <property type="match status" value="2"/>
</dbReference>
<gene>
    <name evidence="3" type="ORF">H8876_02685</name>
</gene>
<dbReference type="RefSeq" id="WP_249286414.1">
    <property type="nucleotide sequence ID" value="NZ_JACRWC010000039.1"/>
</dbReference>
<feature type="domain" description="DnaB/C C-terminal" evidence="2">
    <location>
        <begin position="220"/>
        <end position="279"/>
    </location>
</feature>